<keyword evidence="2" id="KW-0732">Signal</keyword>
<keyword evidence="1" id="KW-0472">Membrane</keyword>
<keyword evidence="1" id="KW-1133">Transmembrane helix</keyword>
<gene>
    <name evidence="3" type="ORF">J2X19_003375</name>
</gene>
<feature type="chain" id="PRO_5047022247" description="Transmembrane protein" evidence="2">
    <location>
        <begin position="25"/>
        <end position="189"/>
    </location>
</feature>
<dbReference type="Proteomes" id="UP001180487">
    <property type="component" value="Unassembled WGS sequence"/>
</dbReference>
<name>A0ABU2CBH7_9BURK</name>
<evidence type="ECO:0000256" key="1">
    <source>
        <dbReference type="SAM" id="Phobius"/>
    </source>
</evidence>
<dbReference type="EMBL" id="JAVDXT010000003">
    <property type="protein sequence ID" value="MDR7378681.1"/>
    <property type="molecule type" value="Genomic_DNA"/>
</dbReference>
<evidence type="ECO:0000313" key="4">
    <source>
        <dbReference type="Proteomes" id="UP001180487"/>
    </source>
</evidence>
<proteinExistence type="predicted"/>
<sequence length="189" mass="19952">MPSTIRLPRLCTSLAACTVTATQAQPSAWTPPTAWLLYGVPLLALVGAVIAIWIIRSALLQAPNWSLADALSEPTDLPVYTETTDAAGHMTRSLQLGADGQPLLAPQMRASSSRVIALMGMVAILFLFIGFGALALFGLGSTGQVPAQMDRVVNFLVAGMTLFAPYVVNKFSALFQGLAGRKYAALSKT</sequence>
<keyword evidence="1" id="KW-0812">Transmembrane</keyword>
<comment type="caution">
    <text evidence="3">The sequence shown here is derived from an EMBL/GenBank/DDBJ whole genome shotgun (WGS) entry which is preliminary data.</text>
</comment>
<evidence type="ECO:0000256" key="2">
    <source>
        <dbReference type="SAM" id="SignalP"/>
    </source>
</evidence>
<organism evidence="3 4">
    <name type="scientific">Rhodoferax ferrireducens</name>
    <dbReference type="NCBI Taxonomy" id="192843"/>
    <lineage>
        <taxon>Bacteria</taxon>
        <taxon>Pseudomonadati</taxon>
        <taxon>Pseudomonadota</taxon>
        <taxon>Betaproteobacteria</taxon>
        <taxon>Burkholderiales</taxon>
        <taxon>Comamonadaceae</taxon>
        <taxon>Rhodoferax</taxon>
    </lineage>
</organism>
<feature type="transmembrane region" description="Helical" evidence="1">
    <location>
        <begin position="151"/>
        <end position="168"/>
    </location>
</feature>
<feature type="signal peptide" evidence="2">
    <location>
        <begin position="1"/>
        <end position="24"/>
    </location>
</feature>
<keyword evidence="4" id="KW-1185">Reference proteome</keyword>
<evidence type="ECO:0008006" key="5">
    <source>
        <dbReference type="Google" id="ProtNLM"/>
    </source>
</evidence>
<dbReference type="RefSeq" id="WP_310374979.1">
    <property type="nucleotide sequence ID" value="NZ_JAVDXT010000003.1"/>
</dbReference>
<feature type="transmembrane region" description="Helical" evidence="1">
    <location>
        <begin position="115"/>
        <end position="139"/>
    </location>
</feature>
<protein>
    <recommendedName>
        <fullName evidence="5">Transmembrane protein</fullName>
    </recommendedName>
</protein>
<reference evidence="3 4" key="1">
    <citation type="submission" date="2023-07" db="EMBL/GenBank/DDBJ databases">
        <title>Sorghum-associated microbial communities from plants grown in Nebraska, USA.</title>
        <authorList>
            <person name="Schachtman D."/>
        </authorList>
    </citation>
    <scope>NUCLEOTIDE SEQUENCE [LARGE SCALE GENOMIC DNA]</scope>
    <source>
        <strain evidence="3 4">BE313</strain>
    </source>
</reference>
<accession>A0ABU2CBH7</accession>
<feature type="transmembrane region" description="Helical" evidence="1">
    <location>
        <begin position="34"/>
        <end position="55"/>
    </location>
</feature>
<evidence type="ECO:0000313" key="3">
    <source>
        <dbReference type="EMBL" id="MDR7378681.1"/>
    </source>
</evidence>